<dbReference type="EMBL" id="QURH01000303">
    <property type="protein sequence ID" value="RFU40160.1"/>
    <property type="molecule type" value="Genomic_DNA"/>
</dbReference>
<sequence length="715" mass="75518">MALVEAEFDEGLFLRVLALMLSEAPLPVPTFPGLPDGQLLTGIDWSAGITLDATPDGSAPPADTMAARAEGTVRHLSVAELEADPHAAEHATPAVFWLHLWVLGSGLLIDLRSVDLAGQGPRDVGHRLWRFGLDLDEARIVDGAIHHADGYVTLRLSTTGTDDLSAPPVHHLDQPPHQSNDFLVRVSGEVFADALAAQLTRQLAPPPQGTTVEEYPHAAWGNWAPGLGWRPRWGWAAVADCVLKKPDACPALFGPVDVSVEITAALSVEVRKPDTAPDPDPAHPGAPPPDVPPGTPPGTPPGAPPKAELEQTLHLSGDASDWDVFRCFLGTGGIGGLLFGIATNPVVGVIIGAVGLIALGEIVRGQVRQQVRDVDAPPFVRVGSDDGGVTYRRRTPLPDILQSLDRLEWNVDQDGLMVSITRVVLPGRHVPDFQPPPGPLTGAWGGGRYDCGTGRWHPDDRYTLAPVAIADRVFVLGQHLLDTEIEVFSAVALPAGAWTLTRTTATPQAPNPQVMVSSAGTPAEGATGRLYVHTNAGLARYELGPVPAPLPPTPERLQAERIACAKQTVRALRAQGEAGRPALAAALVALDGLLAQAGRISEAVMDMEEAVRTYRDTAAAHPDNIEYLSGLIASLYLLTARYSQAGQPARGAGRGDEAVRAAERLEAAGANEETRKNIAADLDNLAGYLPPGEEAIRVAEKATAMYRALVGPDPG</sequence>
<gene>
    <name evidence="2" type="ORF">DZF91_18545</name>
</gene>
<reference evidence="2 3" key="1">
    <citation type="submission" date="2018-08" db="EMBL/GenBank/DDBJ databases">
        <title>Actinomadura jelena sp. nov., a novel Actinomycete isolated from soil in Chad.</title>
        <authorList>
            <person name="Shi L."/>
        </authorList>
    </citation>
    <scope>NUCLEOTIDE SEQUENCE [LARGE SCALE GENOMIC DNA]</scope>
    <source>
        <strain evidence="2 3">NEAU-G17</strain>
    </source>
</reference>
<dbReference type="OrthoDB" id="4771228at2"/>
<evidence type="ECO:0000256" key="1">
    <source>
        <dbReference type="SAM" id="MobiDB-lite"/>
    </source>
</evidence>
<dbReference type="AlphaFoldDB" id="A0A372JJN5"/>
<organism evidence="2 3">
    <name type="scientific">Actinomadura logoneensis</name>
    <dbReference type="NCBI Taxonomy" id="2293572"/>
    <lineage>
        <taxon>Bacteria</taxon>
        <taxon>Bacillati</taxon>
        <taxon>Actinomycetota</taxon>
        <taxon>Actinomycetes</taxon>
        <taxon>Streptosporangiales</taxon>
        <taxon>Thermomonosporaceae</taxon>
        <taxon>Actinomadura</taxon>
    </lineage>
</organism>
<evidence type="ECO:0008006" key="4">
    <source>
        <dbReference type="Google" id="ProtNLM"/>
    </source>
</evidence>
<keyword evidence="3" id="KW-1185">Reference proteome</keyword>
<protein>
    <recommendedName>
        <fullName evidence="4">Tetratricopeptide repeat protein</fullName>
    </recommendedName>
</protein>
<name>A0A372JJN5_9ACTN</name>
<evidence type="ECO:0000313" key="3">
    <source>
        <dbReference type="Proteomes" id="UP000261811"/>
    </source>
</evidence>
<comment type="caution">
    <text evidence="2">The sequence shown here is derived from an EMBL/GenBank/DDBJ whole genome shotgun (WGS) entry which is preliminary data.</text>
</comment>
<evidence type="ECO:0000313" key="2">
    <source>
        <dbReference type="EMBL" id="RFU40160.1"/>
    </source>
</evidence>
<proteinExistence type="predicted"/>
<accession>A0A372JJN5</accession>
<dbReference type="Proteomes" id="UP000261811">
    <property type="component" value="Unassembled WGS sequence"/>
</dbReference>
<dbReference type="InterPro" id="IPR011990">
    <property type="entry name" value="TPR-like_helical_dom_sf"/>
</dbReference>
<feature type="region of interest" description="Disordered" evidence="1">
    <location>
        <begin position="272"/>
        <end position="307"/>
    </location>
</feature>
<dbReference type="Gene3D" id="1.25.40.10">
    <property type="entry name" value="Tetratricopeptide repeat domain"/>
    <property type="match status" value="1"/>
</dbReference>
<dbReference type="RefSeq" id="WP_117358716.1">
    <property type="nucleotide sequence ID" value="NZ_QURH01000303.1"/>
</dbReference>
<feature type="compositionally biased region" description="Pro residues" evidence="1">
    <location>
        <begin position="276"/>
        <end position="304"/>
    </location>
</feature>